<protein>
    <recommendedName>
        <fullName evidence="4">DUF4219 domain-containing protein</fullName>
    </recommendedName>
</protein>
<evidence type="ECO:0008006" key="4">
    <source>
        <dbReference type="Google" id="ProtNLM"/>
    </source>
</evidence>
<sequence length="261" mass="29691">MENSERLARSVRVPPKAPETYYRALLPGDLGFWPRRRHPATKERNMAPSTPSSCSRSNGKKRAHAGKRPRSPDEGIDDLPVFDGNNFRIWESRIRLLLRSQNLLSLIEKPLDENADESTKSKACRVCCILSNAITDQVFTSIITSENSNMEDPHAIWSELKQIYASNSTLEIFGARSKWQNIEYNHDLNKYLNEVEQCLAEFRFIGLEVPDPILACCIVARLSQKSAVLKEALLVDLLTNSKTHKIIQKLRLMSRLEVATK</sequence>
<reference evidence="2 3" key="1">
    <citation type="submission" date="2017-11" db="EMBL/GenBank/DDBJ databases">
        <title>De novo assembly and phasing of dikaryotic genomes from two isolates of Puccinia coronata f. sp. avenae, the causal agent of oat crown rust.</title>
        <authorList>
            <person name="Miller M.E."/>
            <person name="Zhang Y."/>
            <person name="Omidvar V."/>
            <person name="Sperschneider J."/>
            <person name="Schwessinger B."/>
            <person name="Raley C."/>
            <person name="Palmer J.M."/>
            <person name="Garnica D."/>
            <person name="Upadhyaya N."/>
            <person name="Rathjen J."/>
            <person name="Taylor J.M."/>
            <person name="Park R.F."/>
            <person name="Dodds P.N."/>
            <person name="Hirsch C.D."/>
            <person name="Kianian S.F."/>
            <person name="Figueroa M."/>
        </authorList>
    </citation>
    <scope>NUCLEOTIDE SEQUENCE [LARGE SCALE GENOMIC DNA]</scope>
    <source>
        <strain evidence="2">12SD80</strain>
    </source>
</reference>
<comment type="caution">
    <text evidence="2">The sequence shown here is derived from an EMBL/GenBank/DDBJ whole genome shotgun (WGS) entry which is preliminary data.</text>
</comment>
<proteinExistence type="predicted"/>
<evidence type="ECO:0000313" key="3">
    <source>
        <dbReference type="Proteomes" id="UP000235392"/>
    </source>
</evidence>
<feature type="compositionally biased region" description="Basic residues" evidence="1">
    <location>
        <begin position="58"/>
        <end position="69"/>
    </location>
</feature>
<dbReference type="Proteomes" id="UP000235392">
    <property type="component" value="Unassembled WGS sequence"/>
</dbReference>
<evidence type="ECO:0000313" key="2">
    <source>
        <dbReference type="EMBL" id="PLW30422.1"/>
    </source>
</evidence>
<feature type="compositionally biased region" description="Polar residues" evidence="1">
    <location>
        <begin position="47"/>
        <end position="57"/>
    </location>
</feature>
<gene>
    <name evidence="2" type="ORF">PCASD_15609</name>
</gene>
<dbReference type="AlphaFoldDB" id="A0A2N5TY75"/>
<dbReference type="EMBL" id="PGCI01000299">
    <property type="protein sequence ID" value="PLW30422.1"/>
    <property type="molecule type" value="Genomic_DNA"/>
</dbReference>
<organism evidence="2 3">
    <name type="scientific">Puccinia coronata f. sp. avenae</name>
    <dbReference type="NCBI Taxonomy" id="200324"/>
    <lineage>
        <taxon>Eukaryota</taxon>
        <taxon>Fungi</taxon>
        <taxon>Dikarya</taxon>
        <taxon>Basidiomycota</taxon>
        <taxon>Pucciniomycotina</taxon>
        <taxon>Pucciniomycetes</taxon>
        <taxon>Pucciniales</taxon>
        <taxon>Pucciniaceae</taxon>
        <taxon>Puccinia</taxon>
    </lineage>
</organism>
<accession>A0A2N5TY75</accession>
<feature type="region of interest" description="Disordered" evidence="1">
    <location>
        <begin position="29"/>
        <end position="77"/>
    </location>
</feature>
<name>A0A2N5TY75_9BASI</name>
<evidence type="ECO:0000256" key="1">
    <source>
        <dbReference type="SAM" id="MobiDB-lite"/>
    </source>
</evidence>